<dbReference type="GO" id="GO:0032456">
    <property type="term" value="P:endocytic recycling"/>
    <property type="evidence" value="ECO:0007669"/>
    <property type="project" value="TreeGrafter"/>
</dbReference>
<dbReference type="AlphaFoldDB" id="A0AAE0L6R1"/>
<dbReference type="GO" id="GO:0007030">
    <property type="term" value="P:Golgi organization"/>
    <property type="evidence" value="ECO:0007669"/>
    <property type="project" value="UniProtKB-UniRule"/>
</dbReference>
<keyword evidence="2" id="KW-0333">Golgi apparatus</keyword>
<dbReference type="GO" id="GO:0006869">
    <property type="term" value="P:lipid transport"/>
    <property type="evidence" value="ECO:0007669"/>
    <property type="project" value="UniProtKB-UniRule"/>
</dbReference>
<keyword evidence="2" id="KW-0653">Protein transport</keyword>
<keyword evidence="2" id="KW-0813">Transport</keyword>
<dbReference type="GO" id="GO:0015031">
    <property type="term" value="P:protein transport"/>
    <property type="evidence" value="ECO:0007669"/>
    <property type="project" value="UniProtKB-UniRule"/>
</dbReference>
<dbReference type="GO" id="GO:1990745">
    <property type="term" value="C:EARP complex"/>
    <property type="evidence" value="ECO:0007669"/>
    <property type="project" value="TreeGrafter"/>
</dbReference>
<dbReference type="GO" id="GO:0042147">
    <property type="term" value="P:retrograde transport, endosome to Golgi"/>
    <property type="evidence" value="ECO:0007669"/>
    <property type="project" value="UniProtKB-UniRule"/>
</dbReference>
<dbReference type="GO" id="GO:0016020">
    <property type="term" value="C:membrane"/>
    <property type="evidence" value="ECO:0007669"/>
    <property type="project" value="TreeGrafter"/>
</dbReference>
<evidence type="ECO:0000313" key="4">
    <source>
        <dbReference type="Proteomes" id="UP001190700"/>
    </source>
</evidence>
<comment type="caution">
    <text evidence="3">The sequence shown here is derived from an EMBL/GenBank/DDBJ whole genome shotgun (WGS) entry which is preliminary data.</text>
</comment>
<accession>A0AAE0L6R1</accession>
<comment type="similarity">
    <text evidence="1 2">Belongs to the VPS51 family.</text>
</comment>
<keyword evidence="4" id="KW-1185">Reference proteome</keyword>
<reference evidence="3 4" key="1">
    <citation type="journal article" date="2015" name="Genome Biol. Evol.">
        <title>Comparative Genomics of a Bacterivorous Green Alga Reveals Evolutionary Causalities and Consequences of Phago-Mixotrophic Mode of Nutrition.</title>
        <authorList>
            <person name="Burns J.A."/>
            <person name="Paasch A."/>
            <person name="Narechania A."/>
            <person name="Kim E."/>
        </authorList>
    </citation>
    <scope>NUCLEOTIDE SEQUENCE [LARGE SCALE GENOMIC DNA]</scope>
    <source>
        <strain evidence="3 4">PLY_AMNH</strain>
    </source>
</reference>
<organism evidence="3 4">
    <name type="scientific">Cymbomonas tetramitiformis</name>
    <dbReference type="NCBI Taxonomy" id="36881"/>
    <lineage>
        <taxon>Eukaryota</taxon>
        <taxon>Viridiplantae</taxon>
        <taxon>Chlorophyta</taxon>
        <taxon>Pyramimonadophyceae</taxon>
        <taxon>Pyramimonadales</taxon>
        <taxon>Pyramimonadaceae</taxon>
        <taxon>Cymbomonas</taxon>
    </lineage>
</organism>
<dbReference type="GO" id="GO:0007041">
    <property type="term" value="P:lysosomal transport"/>
    <property type="evidence" value="ECO:0007669"/>
    <property type="project" value="TreeGrafter"/>
</dbReference>
<sequence length="258" mass="28794">MRSVEPERRECRAASWCLLASEHGCGGTGGMEDRPAFMPMEVARLLHASAERMLNTYVERQGHKLSLMVRKSMATPNWLQMKEPRDVRRVVDVLMTELTSMEVEVSQLLDDSGRLESLSSSPSKREAGGLNTRCIERGVAKIFQEKMQIFGAVEFTQGSVLTGIVKIMLKSLVECVRLQTLGRAGCQQIQLDAHFLRGSLSVLVDDQGVVEMLLDEASRAASPRHCRPLHLTVTWRPLAEVVKWANVDTAMRAFIDGQ</sequence>
<evidence type="ECO:0000256" key="1">
    <source>
        <dbReference type="ARBA" id="ARBA00006080"/>
    </source>
</evidence>
<proteinExistence type="inferred from homology"/>
<name>A0AAE0L6R1_9CHLO</name>
<dbReference type="GO" id="GO:0000938">
    <property type="term" value="C:GARP complex"/>
    <property type="evidence" value="ECO:0007669"/>
    <property type="project" value="UniProtKB-UniRule"/>
</dbReference>
<comment type="subcellular location">
    <subcellularLocation>
        <location evidence="2">Golgi apparatus</location>
        <location evidence="2">trans-Golgi network</location>
    </subcellularLocation>
</comment>
<dbReference type="GO" id="GO:0048193">
    <property type="term" value="P:Golgi vesicle transport"/>
    <property type="evidence" value="ECO:0007669"/>
    <property type="project" value="TreeGrafter"/>
</dbReference>
<dbReference type="GO" id="GO:0005829">
    <property type="term" value="C:cytosol"/>
    <property type="evidence" value="ECO:0007669"/>
    <property type="project" value="GOC"/>
</dbReference>
<dbReference type="EMBL" id="LGRX02007927">
    <property type="protein sequence ID" value="KAK3274128.1"/>
    <property type="molecule type" value="Genomic_DNA"/>
</dbReference>
<dbReference type="PANTHER" id="PTHR15954:SF4">
    <property type="entry name" value="VACUOLAR PROTEIN SORTING-ASSOCIATED PROTEIN 51 HOMOLOG"/>
    <property type="match status" value="1"/>
</dbReference>
<protein>
    <recommendedName>
        <fullName evidence="2">Vacuolar protein sorting-associated protein 51 homolog</fullName>
    </recommendedName>
</protein>
<dbReference type="PANTHER" id="PTHR15954">
    <property type="entry name" value="VACUOLAR PROTEIN SORTING-ASSOCIATED PROTEIN 51 HOMOLOG"/>
    <property type="match status" value="1"/>
</dbReference>
<keyword evidence="2" id="KW-0445">Lipid transport</keyword>
<comment type="function">
    <text evidence="2">Acts as component of the GARP complex that is involved in retrograde transport from early and late endosomes to the trans-Golgi network (TGN).</text>
</comment>
<dbReference type="Proteomes" id="UP001190700">
    <property type="component" value="Unassembled WGS sequence"/>
</dbReference>
<dbReference type="InterPro" id="IPR014812">
    <property type="entry name" value="Vps51"/>
</dbReference>
<comment type="subunit">
    <text evidence="2">Component of the Golgi-associated retrograde protein (GARP) complex.</text>
</comment>
<evidence type="ECO:0000313" key="3">
    <source>
        <dbReference type="EMBL" id="KAK3274128.1"/>
    </source>
</evidence>
<evidence type="ECO:0000256" key="2">
    <source>
        <dbReference type="RuleBase" id="RU368010"/>
    </source>
</evidence>
<gene>
    <name evidence="3" type="ORF">CYMTET_17674</name>
</gene>